<organism evidence="3 4">
    <name type="scientific">Colletotrichum tofieldiae</name>
    <dbReference type="NCBI Taxonomy" id="708197"/>
    <lineage>
        <taxon>Eukaryota</taxon>
        <taxon>Fungi</taxon>
        <taxon>Dikarya</taxon>
        <taxon>Ascomycota</taxon>
        <taxon>Pezizomycotina</taxon>
        <taxon>Sordariomycetes</taxon>
        <taxon>Hypocreomycetidae</taxon>
        <taxon>Glomerellales</taxon>
        <taxon>Glomerellaceae</taxon>
        <taxon>Colletotrichum</taxon>
        <taxon>Colletotrichum spaethianum species complex</taxon>
    </lineage>
</organism>
<feature type="region of interest" description="Disordered" evidence="1">
    <location>
        <begin position="586"/>
        <end position="643"/>
    </location>
</feature>
<sequence length="955" mass="105107">MSTHSAPATDQQPETPSFRIVPKRPGQRRSEEFGRKTTLSSRLKAVFPSRRAEKVSIGEKTLEERRLIQLERRTLKESGDYLGVTGINPTTGELDVLTPSTTSFSSASLAIDQSLDSRKKTKTINHRRGAAVLTEDLTQKLQQREEQRFARKDREKEAIRQAQRNVRWQRHRQQWSSAKEPILSPIAQSIKSISTRESEAKDKGRDLPKTQQTQYFHRPEMGHTDPKSHLPKHLISEDDGANSSNTVIRTPQRRRSSFITHETQNIVGSGNVFGNDKDSVIGQAPAGVVTPAQGTSAGSPQVHITPPTPIARQKTVGGNTMEKALPPLPKNSQKTVSFLGQRCLEETEPGGRPALRAVSSPMTSLCAGTDRREHNIRASSRIPCPSQGKVPAYPLRAMSVNARPVQKGLPSVYIQPQTYQQPPQLPQPLGTDQPRAMKHIRQAHQEFQVLASKEVPEDRPLGGAYQSMGEHPLVFNNWQGVEIHGPRATVTISPLESSLMFQSPSVALSTWNEESMTKYPSHNLTSDHLKGTLKGTEELSNLTNKPSMDQLINAEAAESQANLTCFRDQEEKKNSTTKPATTLITTTTGFDQGHSLLSPCQSPRERKVSENWSMLQNRHISRQCDEQMSTSTEDTSTKSAHQLANVKRRTEALLLKGGTQRQKAAIQTGAEKSSVKSLPGKELEEDRTENSVTSHMYTSTSPLNAQEEDTQRDQRKVASLGAARAAAASSGSKMAQTRKRGLPASEDFRALPLSLRKPHTDYVPFRRLRSSFNLVRRVDKSQQKLRSRSTEALETNTGQSLRLFSVRIGSNANQQTTGTANKAPSSASQITLKAGCSTSSTPVATGSEGGDIEGRLKREKFSKHVLKRATDGKQIAGILASWYWTVISPCFDPTSPARKRLDGNESTWADFGLFLFALSSGFMLLAVAVRIAQGIALLMQTVQGMLGGLIAMLGS</sequence>
<keyword evidence="2" id="KW-0472">Membrane</keyword>
<name>A0A166QSV1_9PEZI</name>
<feature type="compositionally biased region" description="Polar residues" evidence="1">
    <location>
        <begin position="1"/>
        <end position="15"/>
    </location>
</feature>
<reference evidence="3 4" key="1">
    <citation type="submission" date="2015-06" db="EMBL/GenBank/DDBJ databases">
        <title>Survival trade-offs in plant roots during colonization by closely related pathogenic and mutualistic fungi.</title>
        <authorList>
            <person name="Hacquard S."/>
            <person name="Kracher B."/>
            <person name="Hiruma K."/>
            <person name="Weinman A."/>
            <person name="Muench P."/>
            <person name="Garrido Oter R."/>
            <person name="Ver Loren van Themaat E."/>
            <person name="Dallerey J.-F."/>
            <person name="Damm U."/>
            <person name="Henrissat B."/>
            <person name="Lespinet O."/>
            <person name="Thon M."/>
            <person name="Kemen E."/>
            <person name="McHardy A.C."/>
            <person name="Schulze-Lefert P."/>
            <person name="O'Connell R.J."/>
        </authorList>
    </citation>
    <scope>NUCLEOTIDE SEQUENCE [LARGE SCALE GENOMIC DNA]</scope>
    <source>
        <strain evidence="3 4">0861</strain>
    </source>
</reference>
<keyword evidence="4" id="KW-1185">Reference proteome</keyword>
<feature type="region of interest" description="Disordered" evidence="1">
    <location>
        <begin position="1"/>
        <end position="38"/>
    </location>
</feature>
<dbReference type="STRING" id="708197.A0A166QSV1"/>
<dbReference type="EMBL" id="LFIV01000124">
    <property type="protein sequence ID" value="KZL68306.1"/>
    <property type="molecule type" value="Genomic_DNA"/>
</dbReference>
<gene>
    <name evidence="3" type="ORF">CT0861_08195</name>
</gene>
<evidence type="ECO:0000256" key="2">
    <source>
        <dbReference type="SAM" id="Phobius"/>
    </source>
</evidence>
<evidence type="ECO:0000313" key="3">
    <source>
        <dbReference type="EMBL" id="KZL68306.1"/>
    </source>
</evidence>
<dbReference type="AlphaFoldDB" id="A0A166QSV1"/>
<evidence type="ECO:0000313" key="4">
    <source>
        <dbReference type="Proteomes" id="UP000076552"/>
    </source>
</evidence>
<keyword evidence="2" id="KW-1133">Transmembrane helix</keyword>
<accession>A0A166QSV1</accession>
<feature type="region of interest" description="Disordered" evidence="1">
    <location>
        <begin position="656"/>
        <end position="743"/>
    </location>
</feature>
<feature type="compositionally biased region" description="Low complexity" evidence="1">
    <location>
        <begin position="718"/>
        <end position="732"/>
    </location>
</feature>
<feature type="compositionally biased region" description="Polar residues" evidence="1">
    <location>
        <begin position="690"/>
        <end position="704"/>
    </location>
</feature>
<keyword evidence="2" id="KW-0812">Transmembrane</keyword>
<dbReference type="Proteomes" id="UP000076552">
    <property type="component" value="Unassembled WGS sequence"/>
</dbReference>
<comment type="caution">
    <text evidence="3">The sequence shown here is derived from an EMBL/GenBank/DDBJ whole genome shotgun (WGS) entry which is preliminary data.</text>
</comment>
<feature type="compositionally biased region" description="Polar residues" evidence="1">
    <location>
        <begin position="626"/>
        <end position="642"/>
    </location>
</feature>
<evidence type="ECO:0000256" key="1">
    <source>
        <dbReference type="SAM" id="MobiDB-lite"/>
    </source>
</evidence>
<proteinExistence type="predicted"/>
<feature type="transmembrane region" description="Helical" evidence="2">
    <location>
        <begin position="908"/>
        <end position="928"/>
    </location>
</feature>
<feature type="transmembrane region" description="Helical" evidence="2">
    <location>
        <begin position="935"/>
        <end position="954"/>
    </location>
</feature>
<protein>
    <submittedName>
        <fullName evidence="3">Uncharacterized protein</fullName>
    </submittedName>
</protein>